<dbReference type="InterPro" id="IPR002885">
    <property type="entry name" value="PPR_rpt"/>
</dbReference>
<feature type="repeat" description="PPR" evidence="4">
    <location>
        <begin position="160"/>
        <end position="190"/>
    </location>
</feature>
<organism evidence="5 6">
    <name type="scientific">Turnera subulata</name>
    <dbReference type="NCBI Taxonomy" id="218843"/>
    <lineage>
        <taxon>Eukaryota</taxon>
        <taxon>Viridiplantae</taxon>
        <taxon>Streptophyta</taxon>
        <taxon>Embryophyta</taxon>
        <taxon>Tracheophyta</taxon>
        <taxon>Spermatophyta</taxon>
        <taxon>Magnoliopsida</taxon>
        <taxon>eudicotyledons</taxon>
        <taxon>Gunneridae</taxon>
        <taxon>Pentapetalae</taxon>
        <taxon>rosids</taxon>
        <taxon>fabids</taxon>
        <taxon>Malpighiales</taxon>
        <taxon>Passifloraceae</taxon>
        <taxon>Turnera</taxon>
    </lineage>
</organism>
<name>A0A9Q0F5Q9_9ROSI</name>
<dbReference type="AlphaFoldDB" id="A0A9Q0F5Q9"/>
<evidence type="ECO:0000256" key="2">
    <source>
        <dbReference type="ARBA" id="ARBA00022737"/>
    </source>
</evidence>
<dbReference type="GO" id="GO:0003899">
    <property type="term" value="F:DNA-directed RNA polymerase activity"/>
    <property type="evidence" value="ECO:0007669"/>
    <property type="project" value="InterPro"/>
</dbReference>
<dbReference type="Pfam" id="PF13812">
    <property type="entry name" value="PPR_3"/>
    <property type="match status" value="1"/>
</dbReference>
<evidence type="ECO:0000256" key="3">
    <source>
        <dbReference type="ARBA" id="ARBA00022833"/>
    </source>
</evidence>
<dbReference type="InterPro" id="IPR011990">
    <property type="entry name" value="TPR-like_helical_dom_sf"/>
</dbReference>
<dbReference type="GO" id="GO:0003677">
    <property type="term" value="F:DNA binding"/>
    <property type="evidence" value="ECO:0007669"/>
    <property type="project" value="InterPro"/>
</dbReference>
<dbReference type="Pfam" id="PF01535">
    <property type="entry name" value="PPR"/>
    <property type="match status" value="3"/>
</dbReference>
<comment type="caution">
    <text evidence="5">The sequence shown here is derived from an EMBL/GenBank/DDBJ whole genome shotgun (WGS) entry which is preliminary data.</text>
</comment>
<dbReference type="Pfam" id="PF03604">
    <property type="entry name" value="Zn_ribbon_RPAB4"/>
    <property type="match status" value="1"/>
</dbReference>
<evidence type="ECO:0000313" key="5">
    <source>
        <dbReference type="EMBL" id="KAJ4825386.1"/>
    </source>
</evidence>
<dbReference type="PANTHER" id="PTHR47926">
    <property type="entry name" value="PENTATRICOPEPTIDE REPEAT-CONTAINING PROTEIN"/>
    <property type="match status" value="1"/>
</dbReference>
<dbReference type="Gene3D" id="2.20.28.30">
    <property type="entry name" value="RNA polymerase ii, chain L"/>
    <property type="match status" value="1"/>
</dbReference>
<evidence type="ECO:0000256" key="4">
    <source>
        <dbReference type="PROSITE-ProRule" id="PRU00708"/>
    </source>
</evidence>
<dbReference type="FunFam" id="1.25.40.10:FF:000144">
    <property type="entry name" value="Pentatricopeptide repeat-containing protein, mitochondrial"/>
    <property type="match status" value="1"/>
</dbReference>
<proteinExistence type="predicted"/>
<keyword evidence="2" id="KW-0677">Repeat</keyword>
<dbReference type="InterPro" id="IPR046960">
    <property type="entry name" value="PPR_At4g14850-like_plant"/>
</dbReference>
<feature type="repeat" description="PPR" evidence="4">
    <location>
        <begin position="292"/>
        <end position="326"/>
    </location>
</feature>
<dbReference type="EMBL" id="JAKUCV010006922">
    <property type="protein sequence ID" value="KAJ4825386.1"/>
    <property type="molecule type" value="Genomic_DNA"/>
</dbReference>
<dbReference type="Gene3D" id="1.25.40.10">
    <property type="entry name" value="Tetratricopeptide repeat domain"/>
    <property type="match status" value="5"/>
</dbReference>
<evidence type="ECO:0000256" key="1">
    <source>
        <dbReference type="ARBA" id="ARBA00022723"/>
    </source>
</evidence>
<dbReference type="FunFam" id="1.25.40.10:FF:000073">
    <property type="entry name" value="Pentatricopeptide repeat-containing protein chloroplastic"/>
    <property type="match status" value="1"/>
</dbReference>
<dbReference type="Pfam" id="PF20431">
    <property type="entry name" value="E_motif"/>
    <property type="match status" value="1"/>
</dbReference>
<reference evidence="5" key="1">
    <citation type="submission" date="2022-02" db="EMBL/GenBank/DDBJ databases">
        <authorList>
            <person name="Henning P.M."/>
            <person name="McCubbin A.G."/>
            <person name="Shore J.S."/>
        </authorList>
    </citation>
    <scope>NUCLEOTIDE SEQUENCE</scope>
    <source>
        <strain evidence="5">F60SS</strain>
        <tissue evidence="5">Leaves</tissue>
    </source>
</reference>
<gene>
    <name evidence="5" type="ORF">Tsubulata_012541</name>
</gene>
<keyword evidence="1" id="KW-0479">Metal-binding</keyword>
<dbReference type="Pfam" id="PF13041">
    <property type="entry name" value="PPR_2"/>
    <property type="match status" value="2"/>
</dbReference>
<reference evidence="5" key="2">
    <citation type="journal article" date="2023" name="Plants (Basel)">
        <title>Annotation of the Turnera subulata (Passifloraceae) Draft Genome Reveals the S-Locus Evolved after the Divergence of Turneroideae from Passifloroideae in a Stepwise Manner.</title>
        <authorList>
            <person name="Henning P.M."/>
            <person name="Roalson E.H."/>
            <person name="Mir W."/>
            <person name="McCubbin A.G."/>
            <person name="Shore J.S."/>
        </authorList>
    </citation>
    <scope>NUCLEOTIDE SEQUENCE</scope>
    <source>
        <strain evidence="5">F60SS</strain>
    </source>
</reference>
<feature type="repeat" description="PPR" evidence="4">
    <location>
        <begin position="595"/>
        <end position="625"/>
    </location>
</feature>
<evidence type="ECO:0000313" key="6">
    <source>
        <dbReference type="Proteomes" id="UP001141552"/>
    </source>
</evidence>
<protein>
    <recommendedName>
        <fullName evidence="7">Pentatricopeptide repeat-containing protein</fullName>
    </recommendedName>
</protein>
<accession>A0A9Q0F5Q9</accession>
<dbReference type="InterPro" id="IPR046848">
    <property type="entry name" value="E_motif"/>
</dbReference>
<dbReference type="GO" id="GO:0006351">
    <property type="term" value="P:DNA-templated transcription"/>
    <property type="evidence" value="ECO:0007669"/>
    <property type="project" value="InterPro"/>
</dbReference>
<dbReference type="FunFam" id="1.25.40.10:FF:000682">
    <property type="entry name" value="Pentatricopeptide repeat-containing protein At3g16610"/>
    <property type="match status" value="1"/>
</dbReference>
<dbReference type="Proteomes" id="UP001141552">
    <property type="component" value="Unassembled WGS sequence"/>
</dbReference>
<feature type="repeat" description="PPR" evidence="4">
    <location>
        <begin position="191"/>
        <end position="225"/>
    </location>
</feature>
<keyword evidence="6" id="KW-1185">Reference proteome</keyword>
<dbReference type="PANTHER" id="PTHR47926:SF347">
    <property type="entry name" value="PENTATRICOPEPTIDE REPEAT-CONTAINING PROTEIN"/>
    <property type="match status" value="1"/>
</dbReference>
<dbReference type="GO" id="GO:0009451">
    <property type="term" value="P:RNA modification"/>
    <property type="evidence" value="ECO:0007669"/>
    <property type="project" value="InterPro"/>
</dbReference>
<dbReference type="SMART" id="SM00659">
    <property type="entry name" value="RPOLCX"/>
    <property type="match status" value="1"/>
</dbReference>
<dbReference type="InterPro" id="IPR006591">
    <property type="entry name" value="RNAP_P/RPABC4"/>
</dbReference>
<dbReference type="GO" id="GO:0046872">
    <property type="term" value="F:metal ion binding"/>
    <property type="evidence" value="ECO:0007669"/>
    <property type="project" value="UniProtKB-KW"/>
</dbReference>
<sequence>MSNTMKPGDVIQCRECGYRILYKKRTRRRSATDLCVCLSDRRVALAASTYPLSSTRHARGINDCAFVRMEFKVQPLLPKNSRAKRRDLNKDKDWNAIIRNHSKLKNDDKVLSSYIHMESLGITPNGATLPLVFKACTRLNAVETGKMLHSSIKGGNLMKDVRVGTAVVGFYCKCGLLKEAKQVFDKMIERDLVLWNAMIYGYVTCGCYQEAIVLFRKMQKEGFQPNSRTLVALLLACEGVLELRLGQEIHGYCLRNGCFNLHPHVGTALIGFYLNFDMTSSRLVFDSMVERNAVSWNAMTTGYLDHGDSVEALQLVVQMLQDGVQFDLVTLLLVIQACEEFGSFEVGKQVHQLAIKVGYSNDLFIVNALINMYSGIGHFDLACQLFDASDIYDTALCNSMIAAHIEYGFYEEATSLFSRLRADNSEDERTMVLMLSLCAYLTEGLRRGQGLHAHICKSGMKMDVSVGNALSSMYADSNCAEAAKMVFDRMTDVDVISYNTLILALSSCSLRHLSWELFGAMRESKTNPNSHTMISLLAACGEETSLKSGKSVHGLVIKYGIEVNTSLNTSLCDMYMNCGDEETARKLFEACPNRDLISWNAMIAGYIRRNLPVEASTLFNRMISEIEPNPVTIINILSTCTNLANLPLGQCLHAYAIRRFSPFIFNISLANAFITMYTRCGGMKDAEKIFNTLPKRTIVSWNAMITGYGTHGRVSDAIQTFMKMLEDGFQPNGVTFLSIISACSHAGLIEKGLKLFHSMVHDFKITPMLAHYGCVVDLLGRGGCLDEAREFVSSMPIEPDASVWRALLSACRVHSDTKLAAAVFQNIVELEPANAGNYVLLSNIYAAAGFWSEVREIRTWLKEKSLKKTPGNSWIVIRGQVHSFAAGDTSHSHSQHIYATLSSLLVLLREFGYVTDTQFLLHDQEED</sequence>
<feature type="repeat" description="PPR" evidence="4">
    <location>
        <begin position="494"/>
        <end position="528"/>
    </location>
</feature>
<dbReference type="PROSITE" id="PS51375">
    <property type="entry name" value="PPR"/>
    <property type="match status" value="6"/>
</dbReference>
<dbReference type="InterPro" id="IPR029040">
    <property type="entry name" value="RPABC4/Spt4"/>
</dbReference>
<dbReference type="SUPFAM" id="SSF63393">
    <property type="entry name" value="RNA polymerase subunits"/>
    <property type="match status" value="1"/>
</dbReference>
<feature type="repeat" description="PPR" evidence="4">
    <location>
        <begin position="697"/>
        <end position="731"/>
    </location>
</feature>
<dbReference type="OrthoDB" id="1887476at2759"/>
<dbReference type="FunFam" id="1.25.40.10:FF:000366">
    <property type="entry name" value="Pentatricopeptide (PPR) repeat-containing protein"/>
    <property type="match status" value="1"/>
</dbReference>
<evidence type="ECO:0008006" key="7">
    <source>
        <dbReference type="Google" id="ProtNLM"/>
    </source>
</evidence>
<dbReference type="NCBIfam" id="TIGR00756">
    <property type="entry name" value="PPR"/>
    <property type="match status" value="6"/>
</dbReference>
<keyword evidence="3" id="KW-0862">Zinc</keyword>
<dbReference type="GO" id="GO:0003723">
    <property type="term" value="F:RNA binding"/>
    <property type="evidence" value="ECO:0007669"/>
    <property type="project" value="InterPro"/>
</dbReference>